<organism evidence="2 3">
    <name type="scientific">Mucilaginibacter limnophilus</name>
    <dbReference type="NCBI Taxonomy" id="1932778"/>
    <lineage>
        <taxon>Bacteria</taxon>
        <taxon>Pseudomonadati</taxon>
        <taxon>Bacteroidota</taxon>
        <taxon>Sphingobacteriia</taxon>
        <taxon>Sphingobacteriales</taxon>
        <taxon>Sphingobacteriaceae</taxon>
        <taxon>Mucilaginibacter</taxon>
    </lineage>
</organism>
<gene>
    <name evidence="2" type="ORF">EOD41_17710</name>
</gene>
<accession>A0A437MKL9</accession>
<feature type="signal peptide" evidence="1">
    <location>
        <begin position="1"/>
        <end position="22"/>
    </location>
</feature>
<reference evidence="2 3" key="1">
    <citation type="submission" date="2019-01" db="EMBL/GenBank/DDBJ databases">
        <authorList>
            <person name="Chen W.-M."/>
        </authorList>
    </citation>
    <scope>NUCLEOTIDE SEQUENCE [LARGE SCALE GENOMIC DNA]</scope>
    <source>
        <strain evidence="2 3">YBJ-36</strain>
    </source>
</reference>
<dbReference type="EMBL" id="SACK01000009">
    <property type="protein sequence ID" value="RVT98208.1"/>
    <property type="molecule type" value="Genomic_DNA"/>
</dbReference>
<dbReference type="OrthoDB" id="674866at2"/>
<dbReference type="Proteomes" id="UP000282759">
    <property type="component" value="Unassembled WGS sequence"/>
</dbReference>
<dbReference type="AlphaFoldDB" id="A0A437MKL9"/>
<evidence type="ECO:0000313" key="3">
    <source>
        <dbReference type="Proteomes" id="UP000282759"/>
    </source>
</evidence>
<dbReference type="RefSeq" id="WP_127707421.1">
    <property type="nucleotide sequence ID" value="NZ_SACK01000009.1"/>
</dbReference>
<feature type="chain" id="PRO_5018976839" description="PBCV-specific basic adaptor domain-containing protein" evidence="1">
    <location>
        <begin position="23"/>
        <end position="97"/>
    </location>
</feature>
<protein>
    <recommendedName>
        <fullName evidence="4">PBCV-specific basic adaptor domain-containing protein</fullName>
    </recommendedName>
</protein>
<evidence type="ECO:0008006" key="4">
    <source>
        <dbReference type="Google" id="ProtNLM"/>
    </source>
</evidence>
<keyword evidence="1" id="KW-0732">Signal</keyword>
<proteinExistence type="predicted"/>
<evidence type="ECO:0000256" key="1">
    <source>
        <dbReference type="SAM" id="SignalP"/>
    </source>
</evidence>
<name>A0A437MKL9_9SPHI</name>
<keyword evidence="3" id="KW-1185">Reference proteome</keyword>
<evidence type="ECO:0000313" key="2">
    <source>
        <dbReference type="EMBL" id="RVT98208.1"/>
    </source>
</evidence>
<sequence>MKNIVKIAALAAGMFIASESFAQSVGKKVGNTAKKVGNKSAELANKGASSIVDKKYAGKAGPNNETIYIDKNSQYYYINKKGKRIYLKESELRTKVD</sequence>
<comment type="caution">
    <text evidence="2">The sequence shown here is derived from an EMBL/GenBank/DDBJ whole genome shotgun (WGS) entry which is preliminary data.</text>
</comment>